<evidence type="ECO:0000256" key="1">
    <source>
        <dbReference type="SAM" id="MobiDB-lite"/>
    </source>
</evidence>
<dbReference type="SUPFAM" id="SSF89372">
    <property type="entry name" value="Fucose-specific lectin"/>
    <property type="match status" value="1"/>
</dbReference>
<sequence length="367" mass="39163">MRGRDAIDERTDDRGAERRAATGSADGRWLTRGKDGRLTAYALTQGGMLRWTEVTPGGPRWSGPDFVPGAHLGSVTVVQGVDTYVHFLGRRAKPRADEGVDVDIVHAIQYQTGRPVTEWRSLGNPHKDRAKATRFGVPTGAVNSNGTVHVFARNAGGGLMMRREDKKGSWEAWTDLKGSRLADGVGAVPTSAGRIEVLAPSRSPLALHWYQTETDGEFHQAQDVPLAAPADGIVGLETGPDRLTYYWNDTGGNGIVAYRPGSWAISLGGAPAPSPVAALRTNLDGYDCTVLAHRAVDDQIMLAACVSENESQGLWWSPTGEQAVGAPALAVDAQGRVVLAVIGKDGALYVARQRREPGLALETSVRA</sequence>
<dbReference type="AlphaFoldDB" id="A0AAU1U4E5"/>
<evidence type="ECO:0000259" key="2">
    <source>
        <dbReference type="Pfam" id="PF26607"/>
    </source>
</evidence>
<dbReference type="InterPro" id="IPR058502">
    <property type="entry name" value="PLL-like_beta-prop"/>
</dbReference>
<dbReference type="Pfam" id="PF26607">
    <property type="entry name" value="DUF8189"/>
    <property type="match status" value="1"/>
</dbReference>
<reference evidence="3" key="1">
    <citation type="submission" date="2022-10" db="EMBL/GenBank/DDBJ databases">
        <title>The complete genomes of actinobacterial strains from the NBC collection.</title>
        <authorList>
            <person name="Joergensen T.S."/>
            <person name="Alvarez Arevalo M."/>
            <person name="Sterndorff E.B."/>
            <person name="Faurdal D."/>
            <person name="Vuksanovic O."/>
            <person name="Mourched A.-S."/>
            <person name="Charusanti P."/>
            <person name="Shaw S."/>
            <person name="Blin K."/>
            <person name="Weber T."/>
        </authorList>
    </citation>
    <scope>NUCLEOTIDE SEQUENCE</scope>
    <source>
        <strain evidence="3">NBC_00119</strain>
    </source>
</reference>
<feature type="region of interest" description="Disordered" evidence="1">
    <location>
        <begin position="1"/>
        <end position="28"/>
    </location>
</feature>
<feature type="domain" description="PLL-like beta propeller" evidence="2">
    <location>
        <begin position="100"/>
        <end position="355"/>
    </location>
</feature>
<gene>
    <name evidence="3" type="ORF">OHU69_16370</name>
</gene>
<accession>A0AAU1U4E5</accession>
<feature type="compositionally biased region" description="Basic and acidic residues" evidence="1">
    <location>
        <begin position="1"/>
        <end position="20"/>
    </location>
</feature>
<proteinExistence type="predicted"/>
<organism evidence="3">
    <name type="scientific">Streptomyces sp. NBC_00119</name>
    <dbReference type="NCBI Taxonomy" id="2975659"/>
    <lineage>
        <taxon>Bacteria</taxon>
        <taxon>Bacillati</taxon>
        <taxon>Actinomycetota</taxon>
        <taxon>Actinomycetes</taxon>
        <taxon>Kitasatosporales</taxon>
        <taxon>Streptomycetaceae</taxon>
        <taxon>Streptomyces</taxon>
    </lineage>
</organism>
<evidence type="ECO:0000313" key="3">
    <source>
        <dbReference type="EMBL" id="WTS12470.1"/>
    </source>
</evidence>
<dbReference type="EMBL" id="CP108195">
    <property type="protein sequence ID" value="WTS12470.1"/>
    <property type="molecule type" value="Genomic_DNA"/>
</dbReference>
<name>A0AAU1U4E5_9ACTN</name>
<protein>
    <recommendedName>
        <fullName evidence="2">PLL-like beta propeller domain-containing protein</fullName>
    </recommendedName>
</protein>
<dbReference type="Gene3D" id="2.120.10.70">
    <property type="entry name" value="Fucose-specific lectin"/>
    <property type="match status" value="1"/>
</dbReference>